<proteinExistence type="predicted"/>
<dbReference type="Proteomes" id="UP001162992">
    <property type="component" value="Chromosome 14"/>
</dbReference>
<comment type="caution">
    <text evidence="1">The sequence shown here is derived from an EMBL/GenBank/DDBJ whole genome shotgun (WGS) entry which is preliminary data.</text>
</comment>
<accession>A0ACC2BLA8</accession>
<gene>
    <name evidence="1" type="ORF">O6H91_14G007600</name>
</gene>
<protein>
    <submittedName>
        <fullName evidence="1">Uncharacterized protein</fullName>
    </submittedName>
</protein>
<keyword evidence="2" id="KW-1185">Reference proteome</keyword>
<evidence type="ECO:0000313" key="2">
    <source>
        <dbReference type="Proteomes" id="UP001162992"/>
    </source>
</evidence>
<organism evidence="1 2">
    <name type="scientific">Diphasiastrum complanatum</name>
    <name type="common">Issler's clubmoss</name>
    <name type="synonym">Lycopodium complanatum</name>
    <dbReference type="NCBI Taxonomy" id="34168"/>
    <lineage>
        <taxon>Eukaryota</taxon>
        <taxon>Viridiplantae</taxon>
        <taxon>Streptophyta</taxon>
        <taxon>Embryophyta</taxon>
        <taxon>Tracheophyta</taxon>
        <taxon>Lycopodiopsida</taxon>
        <taxon>Lycopodiales</taxon>
        <taxon>Lycopodiaceae</taxon>
        <taxon>Lycopodioideae</taxon>
        <taxon>Diphasiastrum</taxon>
    </lineage>
</organism>
<name>A0ACC2BLA8_DIPCM</name>
<evidence type="ECO:0000313" key="1">
    <source>
        <dbReference type="EMBL" id="KAJ7530531.1"/>
    </source>
</evidence>
<dbReference type="EMBL" id="CM055105">
    <property type="protein sequence ID" value="KAJ7530531.1"/>
    <property type="molecule type" value="Genomic_DNA"/>
</dbReference>
<reference evidence="2" key="1">
    <citation type="journal article" date="2024" name="Proc. Natl. Acad. Sci. U.S.A.">
        <title>Extraordinary preservation of gene collinearity over three hundred million years revealed in homosporous lycophytes.</title>
        <authorList>
            <person name="Li C."/>
            <person name="Wickell D."/>
            <person name="Kuo L.Y."/>
            <person name="Chen X."/>
            <person name="Nie B."/>
            <person name="Liao X."/>
            <person name="Peng D."/>
            <person name="Ji J."/>
            <person name="Jenkins J."/>
            <person name="Williams M."/>
            <person name="Shu S."/>
            <person name="Plott C."/>
            <person name="Barry K."/>
            <person name="Rajasekar S."/>
            <person name="Grimwood J."/>
            <person name="Han X."/>
            <person name="Sun S."/>
            <person name="Hou Z."/>
            <person name="He W."/>
            <person name="Dai G."/>
            <person name="Sun C."/>
            <person name="Schmutz J."/>
            <person name="Leebens-Mack J.H."/>
            <person name="Li F.W."/>
            <person name="Wang L."/>
        </authorList>
    </citation>
    <scope>NUCLEOTIDE SEQUENCE [LARGE SCALE GENOMIC DNA]</scope>
    <source>
        <strain evidence="2">cv. PW_Plant_1</strain>
    </source>
</reference>
<sequence>MLMFSSLPARHLIMEEGTEGTSLDSTRKRRKQRHGLQAEGERWSRRKTTSESGGKEMENPTLDYTRTRQNHGHTNDQDTQQTANTCSEDDEAQNEGHEEHRVGSDAIDVSIQLIRQKIDNFTQQVSGLLEGGKSFFLEIANAFEESIVQNNQTFYFYSSPSYLHATRL</sequence>